<name>A0A1E5JSD8_9GAMM</name>
<evidence type="ECO:0000313" key="1">
    <source>
        <dbReference type="EMBL" id="OEH46948.1"/>
    </source>
</evidence>
<dbReference type="STRING" id="45071.Lpar_2801"/>
<dbReference type="EMBL" id="LSOG01000061">
    <property type="protein sequence ID" value="OEH46948.1"/>
    <property type="molecule type" value="Genomic_DNA"/>
</dbReference>
<keyword evidence="2" id="KW-1185">Reference proteome</keyword>
<sequence length="123" mass="13719">MPATTVRIGNQTDLTLLNLDEQIEQFQIMKGTLVLRSKRKKRQQVYEVDTPNLVLTVPNLVTLVLMLNGNVVSLGSIATRCSMDMVKFMGTGSGLPWQYTPRSGGSNKQSKMKMMLSKQLLES</sequence>
<dbReference type="PATRIC" id="fig|45071.6.peg.3020"/>
<gene>
    <name evidence="1" type="ORF">lpari_02150</name>
</gene>
<evidence type="ECO:0000313" key="2">
    <source>
        <dbReference type="Proteomes" id="UP000095229"/>
    </source>
</evidence>
<reference evidence="1 2" key="1">
    <citation type="submission" date="2016-02" db="EMBL/GenBank/DDBJ databases">
        <title>Secondary metabolites in Legionella.</title>
        <authorList>
            <person name="Tobias N.J."/>
            <person name="Bode H.B."/>
        </authorList>
    </citation>
    <scope>NUCLEOTIDE SEQUENCE [LARGE SCALE GENOMIC DNA]</scope>
    <source>
        <strain evidence="1 2">DSM 19216</strain>
    </source>
</reference>
<dbReference type="AlphaFoldDB" id="A0A1E5JSD8"/>
<dbReference type="Proteomes" id="UP000095229">
    <property type="component" value="Unassembled WGS sequence"/>
</dbReference>
<comment type="caution">
    <text evidence="1">The sequence shown here is derived from an EMBL/GenBank/DDBJ whole genome shotgun (WGS) entry which is preliminary data.</text>
</comment>
<organism evidence="1 2">
    <name type="scientific">Legionella parisiensis</name>
    <dbReference type="NCBI Taxonomy" id="45071"/>
    <lineage>
        <taxon>Bacteria</taxon>
        <taxon>Pseudomonadati</taxon>
        <taxon>Pseudomonadota</taxon>
        <taxon>Gammaproteobacteria</taxon>
        <taxon>Legionellales</taxon>
        <taxon>Legionellaceae</taxon>
        <taxon>Legionella</taxon>
    </lineage>
</organism>
<accession>A0A1E5JSD8</accession>
<proteinExistence type="predicted"/>
<protein>
    <submittedName>
        <fullName evidence="1">Uncharacterized protein</fullName>
    </submittedName>
</protein>
<dbReference type="RefSeq" id="WP_058518531.1">
    <property type="nucleotide sequence ID" value="NZ_CAAAIE010000001.1"/>
</dbReference>